<feature type="non-terminal residue" evidence="1">
    <location>
        <position position="1"/>
    </location>
</feature>
<gene>
    <name evidence="1" type="ORF">ALC53_07555</name>
</gene>
<sequence>SSHLLSSLPWSRSSLNLLHGIGNSSELSSFTLFDFAIFSISKLTEIESNSSFDLLTSSNSLRSASSACEFCVSGNKDECAIVSDSILFCSSLQTFVLSD</sequence>
<organism evidence="1 2">
    <name type="scientific">Atta colombica</name>
    <dbReference type="NCBI Taxonomy" id="520822"/>
    <lineage>
        <taxon>Eukaryota</taxon>
        <taxon>Metazoa</taxon>
        <taxon>Ecdysozoa</taxon>
        <taxon>Arthropoda</taxon>
        <taxon>Hexapoda</taxon>
        <taxon>Insecta</taxon>
        <taxon>Pterygota</taxon>
        <taxon>Neoptera</taxon>
        <taxon>Endopterygota</taxon>
        <taxon>Hymenoptera</taxon>
        <taxon>Apocrita</taxon>
        <taxon>Aculeata</taxon>
        <taxon>Formicoidea</taxon>
        <taxon>Formicidae</taxon>
        <taxon>Myrmicinae</taxon>
        <taxon>Atta</taxon>
    </lineage>
</organism>
<proteinExistence type="predicted"/>
<evidence type="ECO:0000313" key="2">
    <source>
        <dbReference type="Proteomes" id="UP000078540"/>
    </source>
</evidence>
<reference evidence="1 2" key="1">
    <citation type="submission" date="2015-09" db="EMBL/GenBank/DDBJ databases">
        <title>Atta colombica WGS genome.</title>
        <authorList>
            <person name="Nygaard S."/>
            <person name="Hu H."/>
            <person name="Boomsma J."/>
            <person name="Zhang G."/>
        </authorList>
    </citation>
    <scope>NUCLEOTIDE SEQUENCE [LARGE SCALE GENOMIC DNA]</scope>
    <source>
        <strain evidence="1">Treedump-2</strain>
        <tissue evidence="1">Whole body</tissue>
    </source>
</reference>
<protein>
    <submittedName>
        <fullName evidence="1">Uncharacterized protein</fullName>
    </submittedName>
</protein>
<evidence type="ECO:0000313" key="1">
    <source>
        <dbReference type="EMBL" id="KYM82006.1"/>
    </source>
</evidence>
<dbReference type="EMBL" id="KQ976524">
    <property type="protein sequence ID" value="KYM82006.1"/>
    <property type="molecule type" value="Genomic_DNA"/>
</dbReference>
<accession>A0A195BBR9</accession>
<keyword evidence="2" id="KW-1185">Reference proteome</keyword>
<dbReference type="AlphaFoldDB" id="A0A195BBR9"/>
<name>A0A195BBR9_9HYME</name>
<dbReference type="Proteomes" id="UP000078540">
    <property type="component" value="Unassembled WGS sequence"/>
</dbReference>